<dbReference type="Pfam" id="PF09995">
    <property type="entry name" value="MPAB_Lcp_cat"/>
    <property type="match status" value="1"/>
</dbReference>
<dbReference type="AlphaFoldDB" id="A0AAE0UH28"/>
<dbReference type="PANTHER" id="PTHR36151:SF3">
    <property type="entry name" value="ER-BOUND OXYGENASE MPAB_MPAB'_RUBBER OXYGENASE CATALYTIC DOMAIN-CONTAINING PROTEIN"/>
    <property type="match status" value="1"/>
</dbReference>
<keyword evidence="4" id="KW-1185">Reference proteome</keyword>
<keyword evidence="1" id="KW-1133">Transmembrane helix</keyword>
<dbReference type="Proteomes" id="UP001281003">
    <property type="component" value="Unassembled WGS sequence"/>
</dbReference>
<gene>
    <name evidence="3" type="ORF">B0T20DRAFT_26445</name>
</gene>
<dbReference type="EMBL" id="JAUTDP010000001">
    <property type="protein sequence ID" value="KAK3403435.1"/>
    <property type="molecule type" value="Genomic_DNA"/>
</dbReference>
<evidence type="ECO:0000256" key="1">
    <source>
        <dbReference type="SAM" id="Phobius"/>
    </source>
</evidence>
<feature type="transmembrane region" description="Helical" evidence="1">
    <location>
        <begin position="81"/>
        <end position="100"/>
    </location>
</feature>
<comment type="caution">
    <text evidence="3">The sequence shown here is derived from an EMBL/GenBank/DDBJ whole genome shotgun (WGS) entry which is preliminary data.</text>
</comment>
<dbReference type="GO" id="GO:0016491">
    <property type="term" value="F:oxidoreductase activity"/>
    <property type="evidence" value="ECO:0007669"/>
    <property type="project" value="InterPro"/>
</dbReference>
<dbReference type="PANTHER" id="PTHR36151">
    <property type="entry name" value="BLR2777 PROTEIN"/>
    <property type="match status" value="1"/>
</dbReference>
<keyword evidence="1" id="KW-0472">Membrane</keyword>
<name>A0AAE0UH28_SORBR</name>
<feature type="domain" description="ER-bound oxygenase mpaB/mpaB'/Rubber oxygenase catalytic" evidence="2">
    <location>
        <begin position="1"/>
        <end position="89"/>
    </location>
</feature>
<reference evidence="3" key="2">
    <citation type="submission" date="2023-07" db="EMBL/GenBank/DDBJ databases">
        <authorList>
            <consortium name="Lawrence Berkeley National Laboratory"/>
            <person name="Haridas S."/>
            <person name="Hensen N."/>
            <person name="Bonometti L."/>
            <person name="Westerberg I."/>
            <person name="Brannstrom I.O."/>
            <person name="Guillou S."/>
            <person name="Cros-Aarteil S."/>
            <person name="Calhoun S."/>
            <person name="Kuo A."/>
            <person name="Mondo S."/>
            <person name="Pangilinan J."/>
            <person name="Riley R."/>
            <person name="LaButti K."/>
            <person name="Andreopoulos B."/>
            <person name="Lipzen A."/>
            <person name="Chen C."/>
            <person name="Yanf M."/>
            <person name="Daum C."/>
            <person name="Ng V."/>
            <person name="Clum A."/>
            <person name="Steindorff A."/>
            <person name="Ohm R."/>
            <person name="Martin F."/>
            <person name="Silar P."/>
            <person name="Natvig D."/>
            <person name="Lalanne C."/>
            <person name="Gautier V."/>
            <person name="Ament-velasquez S.L."/>
            <person name="Kruys A."/>
            <person name="Hutchinson M.I."/>
            <person name="Powell A.J."/>
            <person name="Barry K."/>
            <person name="Miller A.N."/>
            <person name="Grigoriev I.V."/>
            <person name="Debuchy R."/>
            <person name="Gladieux P."/>
            <person name="Thoren M.H."/>
            <person name="Johannesson H."/>
        </authorList>
    </citation>
    <scope>NUCLEOTIDE SEQUENCE</scope>
    <source>
        <strain evidence="3">FGSC 1904</strain>
    </source>
</reference>
<evidence type="ECO:0000259" key="2">
    <source>
        <dbReference type="Pfam" id="PF09995"/>
    </source>
</evidence>
<accession>A0AAE0UH28</accession>
<reference evidence="3" key="1">
    <citation type="journal article" date="2023" name="Mol. Phylogenet. Evol.">
        <title>Genome-scale phylogeny and comparative genomics of the fungal order Sordariales.</title>
        <authorList>
            <person name="Hensen N."/>
            <person name="Bonometti L."/>
            <person name="Westerberg I."/>
            <person name="Brannstrom I.O."/>
            <person name="Guillou S."/>
            <person name="Cros-Aarteil S."/>
            <person name="Calhoun S."/>
            <person name="Haridas S."/>
            <person name="Kuo A."/>
            <person name="Mondo S."/>
            <person name="Pangilinan J."/>
            <person name="Riley R."/>
            <person name="LaButti K."/>
            <person name="Andreopoulos B."/>
            <person name="Lipzen A."/>
            <person name="Chen C."/>
            <person name="Yan M."/>
            <person name="Daum C."/>
            <person name="Ng V."/>
            <person name="Clum A."/>
            <person name="Steindorff A."/>
            <person name="Ohm R.A."/>
            <person name="Martin F."/>
            <person name="Silar P."/>
            <person name="Natvig D.O."/>
            <person name="Lalanne C."/>
            <person name="Gautier V."/>
            <person name="Ament-Velasquez S.L."/>
            <person name="Kruys A."/>
            <person name="Hutchinson M.I."/>
            <person name="Powell A.J."/>
            <person name="Barry K."/>
            <person name="Miller A.N."/>
            <person name="Grigoriev I.V."/>
            <person name="Debuchy R."/>
            <person name="Gladieux P."/>
            <person name="Hiltunen Thoren M."/>
            <person name="Johannesson H."/>
        </authorList>
    </citation>
    <scope>NUCLEOTIDE SEQUENCE</scope>
    <source>
        <strain evidence="3">FGSC 1904</strain>
    </source>
</reference>
<protein>
    <recommendedName>
        <fullName evidence="2">ER-bound oxygenase mpaB/mpaB'/Rubber oxygenase catalytic domain-containing protein</fullName>
    </recommendedName>
</protein>
<keyword evidence="1" id="KW-0812">Transmembrane</keyword>
<evidence type="ECO:0000313" key="4">
    <source>
        <dbReference type="Proteomes" id="UP001281003"/>
    </source>
</evidence>
<proteinExistence type="predicted"/>
<dbReference type="InterPro" id="IPR018713">
    <property type="entry name" value="MPAB/Lcp_cat_dom"/>
</dbReference>
<organism evidence="3 4">
    <name type="scientific">Sordaria brevicollis</name>
    <dbReference type="NCBI Taxonomy" id="83679"/>
    <lineage>
        <taxon>Eukaryota</taxon>
        <taxon>Fungi</taxon>
        <taxon>Dikarya</taxon>
        <taxon>Ascomycota</taxon>
        <taxon>Pezizomycotina</taxon>
        <taxon>Sordariomycetes</taxon>
        <taxon>Sordariomycetidae</taxon>
        <taxon>Sordariales</taxon>
        <taxon>Sordariaceae</taxon>
        <taxon>Sordaria</taxon>
    </lineage>
</organism>
<evidence type="ECO:0000313" key="3">
    <source>
        <dbReference type="EMBL" id="KAK3403435.1"/>
    </source>
</evidence>
<sequence length="127" mass="15034">MPPDLWPETMDEFDAYVQEMMETKLVVTDEARKLARIMLWDVKVLWLLPVVRVFMACWLPPRLREGYGLPDPTTEWWVSGSYFVLVWVVSLVDLVMPRIVNDMAFGLMRRDMERAVEGIRRTGRWTI</sequence>